<keyword evidence="11 18" id="KW-1133">Transmembrane helix</keyword>
<evidence type="ECO:0000256" key="5">
    <source>
        <dbReference type="ARBA" id="ARBA00022553"/>
    </source>
</evidence>
<dbReference type="InterPro" id="IPR035965">
    <property type="entry name" value="PAS-like_dom_sf"/>
</dbReference>
<dbReference type="PANTHER" id="PTHR45339">
    <property type="entry name" value="HYBRID SIGNAL TRANSDUCTION HISTIDINE KINASE J"/>
    <property type="match status" value="1"/>
</dbReference>
<feature type="transmembrane region" description="Helical" evidence="18">
    <location>
        <begin position="208"/>
        <end position="227"/>
    </location>
</feature>
<dbReference type="Gene3D" id="3.40.50.2300">
    <property type="match status" value="1"/>
</dbReference>
<accession>A0A6I4SPS6</accession>
<dbReference type="SMART" id="SM00448">
    <property type="entry name" value="REC"/>
    <property type="match status" value="1"/>
</dbReference>
<dbReference type="InterPro" id="IPR036097">
    <property type="entry name" value="HisK_dim/P_sf"/>
</dbReference>
<dbReference type="Gene3D" id="3.30.565.10">
    <property type="entry name" value="Histidine kinase-like ATPase, C-terminal domain"/>
    <property type="match status" value="1"/>
</dbReference>
<keyword evidence="8" id="KW-0547">Nucleotide-binding</keyword>
<keyword evidence="7 18" id="KW-0812">Transmembrane</keyword>
<feature type="transmembrane region" description="Helical" evidence="18">
    <location>
        <begin position="173"/>
        <end position="196"/>
    </location>
</feature>
<dbReference type="InterPro" id="IPR003594">
    <property type="entry name" value="HATPase_dom"/>
</dbReference>
<feature type="transmembrane region" description="Helical" evidence="18">
    <location>
        <begin position="57"/>
        <end position="74"/>
    </location>
</feature>
<dbReference type="EMBL" id="WTYS01000001">
    <property type="protein sequence ID" value="MXO57911.1"/>
    <property type="molecule type" value="Genomic_DNA"/>
</dbReference>
<dbReference type="NCBIfam" id="TIGR00229">
    <property type="entry name" value="sensory_box"/>
    <property type="match status" value="1"/>
</dbReference>
<keyword evidence="4" id="KW-1003">Cell membrane</keyword>
<dbReference type="InterPro" id="IPR007895">
    <property type="entry name" value="MASE1"/>
</dbReference>
<evidence type="ECO:0000259" key="22">
    <source>
        <dbReference type="PROSITE" id="PS50894"/>
    </source>
</evidence>
<evidence type="ECO:0000256" key="9">
    <source>
        <dbReference type="ARBA" id="ARBA00022777"/>
    </source>
</evidence>
<proteinExistence type="predicted"/>
<comment type="catalytic activity">
    <reaction evidence="1">
        <text>ATP + protein L-histidine = ADP + protein N-phospho-L-histidine.</text>
        <dbReference type="EC" id="2.7.13.3"/>
    </reaction>
</comment>
<dbReference type="InterPro" id="IPR001789">
    <property type="entry name" value="Sig_transdc_resp-reg_receiver"/>
</dbReference>
<evidence type="ECO:0000256" key="14">
    <source>
        <dbReference type="ARBA" id="ARBA00064003"/>
    </source>
</evidence>
<keyword evidence="10" id="KW-0067">ATP-binding</keyword>
<dbReference type="InterPro" id="IPR000014">
    <property type="entry name" value="PAS"/>
</dbReference>
<dbReference type="Gene3D" id="1.10.287.130">
    <property type="match status" value="1"/>
</dbReference>
<dbReference type="OrthoDB" id="9801651at2"/>
<keyword evidence="12" id="KW-0902">Two-component regulatory system</keyword>
<dbReference type="FunFam" id="1.10.287.130:FF:000002">
    <property type="entry name" value="Two-component osmosensing histidine kinase"/>
    <property type="match status" value="1"/>
</dbReference>
<evidence type="ECO:0000313" key="24">
    <source>
        <dbReference type="Proteomes" id="UP000468943"/>
    </source>
</evidence>
<dbReference type="GO" id="GO:0000155">
    <property type="term" value="F:phosphorelay sensor kinase activity"/>
    <property type="evidence" value="ECO:0007669"/>
    <property type="project" value="InterPro"/>
</dbReference>
<feature type="transmembrane region" description="Helical" evidence="18">
    <location>
        <begin position="33"/>
        <end position="51"/>
    </location>
</feature>
<evidence type="ECO:0000259" key="21">
    <source>
        <dbReference type="PROSITE" id="PS50112"/>
    </source>
</evidence>
<feature type="transmembrane region" description="Helical" evidence="18">
    <location>
        <begin position="141"/>
        <end position="161"/>
    </location>
</feature>
<dbReference type="AlphaFoldDB" id="A0A6I4SPS6"/>
<protein>
    <recommendedName>
        <fullName evidence="15">Sensory/regulatory protein RpfC</fullName>
        <ecNumber evidence="3">2.7.13.3</ecNumber>
    </recommendedName>
</protein>
<dbReference type="SMART" id="SM00388">
    <property type="entry name" value="HisKA"/>
    <property type="match status" value="1"/>
</dbReference>
<dbReference type="InterPro" id="IPR003661">
    <property type="entry name" value="HisK_dim/P_dom"/>
</dbReference>
<dbReference type="PROSITE" id="PS50112">
    <property type="entry name" value="PAS"/>
    <property type="match status" value="1"/>
</dbReference>
<evidence type="ECO:0000256" key="3">
    <source>
        <dbReference type="ARBA" id="ARBA00012438"/>
    </source>
</evidence>
<feature type="domain" description="Histidine kinase" evidence="19">
    <location>
        <begin position="467"/>
        <end position="683"/>
    </location>
</feature>
<dbReference type="Gene3D" id="3.30.450.20">
    <property type="entry name" value="PAS domain"/>
    <property type="match status" value="1"/>
</dbReference>
<keyword evidence="13 18" id="KW-0472">Membrane</keyword>
<feature type="transmembrane region" description="Helical" evidence="18">
    <location>
        <begin position="233"/>
        <end position="266"/>
    </location>
</feature>
<evidence type="ECO:0000313" key="23">
    <source>
        <dbReference type="EMBL" id="MXO57911.1"/>
    </source>
</evidence>
<dbReference type="Pfam" id="PF00072">
    <property type="entry name" value="Response_reg"/>
    <property type="match status" value="1"/>
</dbReference>
<feature type="domain" description="PAS" evidence="21">
    <location>
        <begin position="320"/>
        <end position="390"/>
    </location>
</feature>
<dbReference type="Gene3D" id="1.20.120.160">
    <property type="entry name" value="HPT domain"/>
    <property type="match status" value="1"/>
</dbReference>
<feature type="domain" description="Response regulatory" evidence="20">
    <location>
        <begin position="707"/>
        <end position="829"/>
    </location>
</feature>
<dbReference type="CDD" id="cd00082">
    <property type="entry name" value="HisKA"/>
    <property type="match status" value="1"/>
</dbReference>
<dbReference type="GO" id="GO:0005886">
    <property type="term" value="C:plasma membrane"/>
    <property type="evidence" value="ECO:0007669"/>
    <property type="project" value="UniProtKB-SubCell"/>
</dbReference>
<name>A0A6I4SPS6_9SPHN</name>
<dbReference type="Pfam" id="PF00512">
    <property type="entry name" value="HisKA"/>
    <property type="match status" value="1"/>
</dbReference>
<dbReference type="CDD" id="cd00130">
    <property type="entry name" value="PAS"/>
    <property type="match status" value="1"/>
</dbReference>
<evidence type="ECO:0000256" key="16">
    <source>
        <dbReference type="PROSITE-ProRule" id="PRU00110"/>
    </source>
</evidence>
<dbReference type="EC" id="2.7.13.3" evidence="3"/>
<dbReference type="PROSITE" id="PS50894">
    <property type="entry name" value="HPT"/>
    <property type="match status" value="1"/>
</dbReference>
<feature type="domain" description="HPt" evidence="22">
    <location>
        <begin position="870"/>
        <end position="956"/>
    </location>
</feature>
<evidence type="ECO:0000259" key="19">
    <source>
        <dbReference type="PROSITE" id="PS50109"/>
    </source>
</evidence>
<keyword evidence="24" id="KW-1185">Reference proteome</keyword>
<dbReference type="InterPro" id="IPR005467">
    <property type="entry name" value="His_kinase_dom"/>
</dbReference>
<dbReference type="InterPro" id="IPR008207">
    <property type="entry name" value="Sig_transdc_His_kin_Hpt_dom"/>
</dbReference>
<evidence type="ECO:0000256" key="1">
    <source>
        <dbReference type="ARBA" id="ARBA00000085"/>
    </source>
</evidence>
<dbReference type="InterPro" id="IPR036641">
    <property type="entry name" value="HPT_dom_sf"/>
</dbReference>
<dbReference type="InterPro" id="IPR004358">
    <property type="entry name" value="Sig_transdc_His_kin-like_C"/>
</dbReference>
<dbReference type="InterPro" id="IPR013767">
    <property type="entry name" value="PAS_fold"/>
</dbReference>
<evidence type="ECO:0000256" key="2">
    <source>
        <dbReference type="ARBA" id="ARBA00004651"/>
    </source>
</evidence>
<gene>
    <name evidence="23" type="ORF">GRI36_13625</name>
</gene>
<dbReference type="PROSITE" id="PS50110">
    <property type="entry name" value="RESPONSE_REGULATORY"/>
    <property type="match status" value="1"/>
</dbReference>
<dbReference type="SMART" id="SM00091">
    <property type="entry name" value="PAS"/>
    <property type="match status" value="1"/>
</dbReference>
<dbReference type="FunFam" id="3.30.565.10:FF:000010">
    <property type="entry name" value="Sensor histidine kinase RcsC"/>
    <property type="match status" value="1"/>
</dbReference>
<comment type="caution">
    <text evidence="23">The sequence shown here is derived from an EMBL/GenBank/DDBJ whole genome shotgun (WGS) entry which is preliminary data.</text>
</comment>
<dbReference type="InterPro" id="IPR011006">
    <property type="entry name" value="CheY-like_superfamily"/>
</dbReference>
<dbReference type="PANTHER" id="PTHR45339:SF1">
    <property type="entry name" value="HYBRID SIGNAL TRANSDUCTION HISTIDINE KINASE J"/>
    <property type="match status" value="1"/>
</dbReference>
<dbReference type="Pfam" id="PF00989">
    <property type="entry name" value="PAS"/>
    <property type="match status" value="1"/>
</dbReference>
<comment type="subunit">
    <text evidence="14">At low DSF concentrations, interacts with RpfF.</text>
</comment>
<dbReference type="SMART" id="SM00387">
    <property type="entry name" value="HATPase_c"/>
    <property type="match status" value="1"/>
</dbReference>
<evidence type="ECO:0000256" key="7">
    <source>
        <dbReference type="ARBA" id="ARBA00022692"/>
    </source>
</evidence>
<dbReference type="Proteomes" id="UP000468943">
    <property type="component" value="Unassembled WGS sequence"/>
</dbReference>
<organism evidence="23 24">
    <name type="scientific">Pontixanthobacter gangjinensis</name>
    <dbReference type="NCBI Taxonomy" id="1028742"/>
    <lineage>
        <taxon>Bacteria</taxon>
        <taxon>Pseudomonadati</taxon>
        <taxon>Pseudomonadota</taxon>
        <taxon>Alphaproteobacteria</taxon>
        <taxon>Sphingomonadales</taxon>
        <taxon>Erythrobacteraceae</taxon>
        <taxon>Pontixanthobacter</taxon>
    </lineage>
</organism>
<dbReference type="SUPFAM" id="SSF55874">
    <property type="entry name" value="ATPase domain of HSP90 chaperone/DNA topoisomerase II/histidine kinase"/>
    <property type="match status" value="1"/>
</dbReference>
<dbReference type="GO" id="GO:0006355">
    <property type="term" value="P:regulation of DNA-templated transcription"/>
    <property type="evidence" value="ECO:0007669"/>
    <property type="project" value="InterPro"/>
</dbReference>
<dbReference type="InterPro" id="IPR036890">
    <property type="entry name" value="HATPase_C_sf"/>
</dbReference>
<keyword evidence="9" id="KW-0418">Kinase</keyword>
<evidence type="ECO:0000256" key="17">
    <source>
        <dbReference type="PROSITE-ProRule" id="PRU00169"/>
    </source>
</evidence>
<feature type="transmembrane region" description="Helical" evidence="18">
    <location>
        <begin position="103"/>
        <end position="121"/>
    </location>
</feature>
<evidence type="ECO:0000256" key="4">
    <source>
        <dbReference type="ARBA" id="ARBA00022475"/>
    </source>
</evidence>
<dbReference type="Pfam" id="PF02518">
    <property type="entry name" value="HATPase_c"/>
    <property type="match status" value="1"/>
</dbReference>
<evidence type="ECO:0000259" key="20">
    <source>
        <dbReference type="PROSITE" id="PS50110"/>
    </source>
</evidence>
<dbReference type="CDD" id="cd16922">
    <property type="entry name" value="HATPase_EvgS-ArcB-TorS-like"/>
    <property type="match status" value="1"/>
</dbReference>
<dbReference type="SUPFAM" id="SSF55785">
    <property type="entry name" value="PYP-like sensor domain (PAS domain)"/>
    <property type="match status" value="1"/>
</dbReference>
<feature type="transmembrane region" description="Helical" evidence="18">
    <location>
        <begin position="286"/>
        <end position="307"/>
    </location>
</feature>
<dbReference type="Pfam" id="PF05231">
    <property type="entry name" value="MASE1"/>
    <property type="match status" value="1"/>
</dbReference>
<comment type="subcellular location">
    <subcellularLocation>
        <location evidence="2">Cell membrane</location>
        <topology evidence="2">Multi-pass membrane protein</topology>
    </subcellularLocation>
</comment>
<dbReference type="PROSITE" id="PS50109">
    <property type="entry name" value="HIS_KIN"/>
    <property type="match status" value="1"/>
</dbReference>
<evidence type="ECO:0000256" key="15">
    <source>
        <dbReference type="ARBA" id="ARBA00068150"/>
    </source>
</evidence>
<dbReference type="SUPFAM" id="SSF47384">
    <property type="entry name" value="Homodimeric domain of signal transducing histidine kinase"/>
    <property type="match status" value="1"/>
</dbReference>
<evidence type="ECO:0000256" key="8">
    <source>
        <dbReference type="ARBA" id="ARBA00022741"/>
    </source>
</evidence>
<sequence>MAIGLGIGVETQSKLMGTTAFQPAKLAASFTRYLIAAILFGVIAFAAIELTRGNGRIAMVWIPNAIAVAILLRWKVRHEAVFLLMMWAGNVSANLLAGDAPEIAAALAFCNAIEISVALALTRRFTGRHPDMRRIDDLMQFVFFAGICAPAVAATLAMLVLDMAGIPLAPAWLKWLVTDGLGMILIAPSLLIFIDAARAPRRLTKLELVEWPVIFACSSAVTIVVFSQTQFPLLFLIPLVVLVHAFRMGSLGTALAILKIGFIATFLTWMESGPIHLSDHSQDAQLMVLQAFLATAFIIGLPIAAILNKQRSMIDNLEDREARLSLLADNMSDAVMRYNMQGECTFASASVADVLGRPVHEFLGRRPTDNIHPDEMETIPAIQMRLLKGESDKERFTYRRLLDDAEGRPAFIEADCVLVRDAVSNEAQTIIVSCRDVSDRIRLEKKLVRARRHAENAASAKSQFLANMSHEIRTPMNGVLGFVELLLQADLPEEQRRHAKLIQDSGNSMMSLLNDILDISKIEAGQVKLHPEPVEVRDCIMSCLSLYAANAVQKNITLQAIVADDLPAQITTDGLRLRQIILNLLGNAVKFANEGDIYVEAKCDRDDLVVAVTDNGIGIEKQRLDAIFRPFEQGDTSTSRKYGGTGLGLPISRNLAELLGGSLSATSTLGQGSKFELRIPLKISDGHASVVQEPELAATTELLAGSRILLAEDHDINQILVMAMLERCDQDVELAEDGQKAVTAVMTAKAQGRPFHLVLMDIQMPECDGYTATKTIRELGISADDLPIVALTANAFADDREAAIQSGMQGHLSKPLKFELLENTLRQWLPTKPIPPEIAPQPMTQSGILEPQPVEPEPVEPEAVGPEVGKVTSMEKLWQARRSEALAAVSQAIRSGMNGDASLEELARTVHKLAGTAGMFGEEELGIKASALERGLKADLPNTERLRLAEALLNAA</sequence>
<evidence type="ECO:0000256" key="13">
    <source>
        <dbReference type="ARBA" id="ARBA00023136"/>
    </source>
</evidence>
<dbReference type="RefSeq" id="WP_160598933.1">
    <property type="nucleotide sequence ID" value="NZ_WTYS01000001.1"/>
</dbReference>
<dbReference type="CDD" id="cd17546">
    <property type="entry name" value="REC_hyHK_CKI1_RcsC-like"/>
    <property type="match status" value="1"/>
</dbReference>
<keyword evidence="5 17" id="KW-0597">Phosphoprotein</keyword>
<evidence type="ECO:0000256" key="11">
    <source>
        <dbReference type="ARBA" id="ARBA00022989"/>
    </source>
</evidence>
<dbReference type="SUPFAM" id="SSF52172">
    <property type="entry name" value="CheY-like"/>
    <property type="match status" value="1"/>
</dbReference>
<feature type="modified residue" description="4-aspartylphosphate" evidence="17">
    <location>
        <position position="761"/>
    </location>
</feature>
<dbReference type="SUPFAM" id="SSF47226">
    <property type="entry name" value="Histidine-containing phosphotransfer domain, HPT domain"/>
    <property type="match status" value="1"/>
</dbReference>
<feature type="modified residue" description="Phosphohistidine" evidence="16">
    <location>
        <position position="911"/>
    </location>
</feature>
<reference evidence="23 24" key="1">
    <citation type="submission" date="2019-12" db="EMBL/GenBank/DDBJ databases">
        <title>Genomic-based taxomic classification of the family Erythrobacteraceae.</title>
        <authorList>
            <person name="Xu L."/>
        </authorList>
    </citation>
    <scope>NUCLEOTIDE SEQUENCE [LARGE SCALE GENOMIC DNA]</scope>
    <source>
        <strain evidence="23 24">JCM 17802</strain>
    </source>
</reference>
<evidence type="ECO:0000256" key="18">
    <source>
        <dbReference type="SAM" id="Phobius"/>
    </source>
</evidence>
<keyword evidence="6" id="KW-0808">Transferase</keyword>
<dbReference type="PRINTS" id="PR00344">
    <property type="entry name" value="BCTRLSENSOR"/>
</dbReference>
<evidence type="ECO:0000256" key="12">
    <source>
        <dbReference type="ARBA" id="ARBA00023012"/>
    </source>
</evidence>
<evidence type="ECO:0000256" key="6">
    <source>
        <dbReference type="ARBA" id="ARBA00022679"/>
    </source>
</evidence>
<dbReference type="GO" id="GO:0005524">
    <property type="term" value="F:ATP binding"/>
    <property type="evidence" value="ECO:0007669"/>
    <property type="project" value="UniProtKB-KW"/>
</dbReference>
<evidence type="ECO:0000256" key="10">
    <source>
        <dbReference type="ARBA" id="ARBA00022840"/>
    </source>
</evidence>